<dbReference type="Proteomes" id="UP000026962">
    <property type="component" value="Chromosome 11"/>
</dbReference>
<reference evidence="2" key="1">
    <citation type="submission" date="2015-04" db="UniProtKB">
        <authorList>
            <consortium name="EnsemblPlants"/>
        </authorList>
    </citation>
    <scope>IDENTIFICATION</scope>
</reference>
<dbReference type="Gramene" id="OPUNC11G11980.1">
    <property type="protein sequence ID" value="OPUNC11G11980.1"/>
    <property type="gene ID" value="OPUNC11G11980"/>
</dbReference>
<proteinExistence type="predicted"/>
<feature type="compositionally biased region" description="Polar residues" evidence="1">
    <location>
        <begin position="19"/>
        <end position="30"/>
    </location>
</feature>
<dbReference type="EnsemblPlants" id="OPUNC11G11980.1">
    <property type="protein sequence ID" value="OPUNC11G11980.1"/>
    <property type="gene ID" value="OPUNC11G11980"/>
</dbReference>
<protein>
    <submittedName>
        <fullName evidence="2">Uncharacterized protein</fullName>
    </submittedName>
</protein>
<feature type="region of interest" description="Disordered" evidence="1">
    <location>
        <begin position="1"/>
        <end position="30"/>
    </location>
</feature>
<name>A0A0E0MFM4_ORYPU</name>
<reference evidence="2" key="2">
    <citation type="submission" date="2018-05" db="EMBL/GenBank/DDBJ databases">
        <title>OpunRS2 (Oryza punctata Reference Sequence Version 2).</title>
        <authorList>
            <person name="Zhang J."/>
            <person name="Kudrna D."/>
            <person name="Lee S."/>
            <person name="Talag J."/>
            <person name="Welchert J."/>
            <person name="Wing R.A."/>
        </authorList>
    </citation>
    <scope>NUCLEOTIDE SEQUENCE [LARGE SCALE GENOMIC DNA]</scope>
</reference>
<organism evidence="2">
    <name type="scientific">Oryza punctata</name>
    <name type="common">Red rice</name>
    <dbReference type="NCBI Taxonomy" id="4537"/>
    <lineage>
        <taxon>Eukaryota</taxon>
        <taxon>Viridiplantae</taxon>
        <taxon>Streptophyta</taxon>
        <taxon>Embryophyta</taxon>
        <taxon>Tracheophyta</taxon>
        <taxon>Spermatophyta</taxon>
        <taxon>Magnoliopsida</taxon>
        <taxon>Liliopsida</taxon>
        <taxon>Poales</taxon>
        <taxon>Poaceae</taxon>
        <taxon>BOP clade</taxon>
        <taxon>Oryzoideae</taxon>
        <taxon>Oryzeae</taxon>
        <taxon>Oryzinae</taxon>
        <taxon>Oryza</taxon>
    </lineage>
</organism>
<keyword evidence="3" id="KW-1185">Reference proteome</keyword>
<dbReference type="AlphaFoldDB" id="A0A0E0MFM4"/>
<dbReference type="HOGENOM" id="CLU_2324372_0_0_1"/>
<evidence type="ECO:0000256" key="1">
    <source>
        <dbReference type="SAM" id="MobiDB-lite"/>
    </source>
</evidence>
<evidence type="ECO:0000313" key="2">
    <source>
        <dbReference type="EnsemblPlants" id="OPUNC11G11980.1"/>
    </source>
</evidence>
<evidence type="ECO:0000313" key="3">
    <source>
        <dbReference type="Proteomes" id="UP000026962"/>
    </source>
</evidence>
<accession>A0A0E0MFM4</accession>
<sequence length="99" mass="10970">MSRQLHPRASIDTKWKNFPKSSQPMTQSENGGEELVVLVAQWRRRGDHPCHIRVTVATACRIRIATAVAATGQIRDTITVAGRIRITADASNSHSHTNE</sequence>